<evidence type="ECO:0000259" key="7">
    <source>
        <dbReference type="Pfam" id="PF20636"/>
    </source>
</evidence>
<keyword evidence="3" id="KW-0507">mRNA processing</keyword>
<evidence type="ECO:0000256" key="3">
    <source>
        <dbReference type="ARBA" id="ARBA00022664"/>
    </source>
</evidence>
<dbReference type="GO" id="GO:0006397">
    <property type="term" value="P:mRNA processing"/>
    <property type="evidence" value="ECO:0007669"/>
    <property type="project" value="UniProtKB-KW"/>
</dbReference>
<accession>A0AAD5SDS0</accession>
<comment type="caution">
    <text evidence="8">The sequence shown here is derived from an EMBL/GenBank/DDBJ whole genome shotgun (WGS) entry which is preliminary data.</text>
</comment>
<dbReference type="Proteomes" id="UP001212841">
    <property type="component" value="Unassembled WGS sequence"/>
</dbReference>
<evidence type="ECO:0000256" key="6">
    <source>
        <dbReference type="SAM" id="MobiDB-lite"/>
    </source>
</evidence>
<name>A0AAD5SDS0_9FUNG</name>
<evidence type="ECO:0000256" key="4">
    <source>
        <dbReference type="ARBA" id="ARBA00023187"/>
    </source>
</evidence>
<sequence length="230" mass="26318">MSNEDMEYEEGELEDDHEPYQAEEGVWKDAGADTEEIDFNEKWDDTALIEAWDSAVREYQRYHSGKVTHTENTTKRRRIKKQTEVDGSQLLERSHYDESISTPEAQYKEDAGPSKAASDHVPVRPELHPSPCPRYGLIDLQQDWTGHAPNNDHQHAAWNTDSIPPEHRCTSCNGPRFAALAGMVALCFVVPPSAYLTKHLDDEDLTNMMMAWYYAGYYTSIYNAKRKCEA</sequence>
<dbReference type="Pfam" id="PF20636">
    <property type="entry name" value="SMN_G2-BD"/>
    <property type="match status" value="1"/>
</dbReference>
<protein>
    <recommendedName>
        <fullName evidence="7">Survival Motor Neuron Gemin2-binding domain-containing protein</fullName>
    </recommendedName>
</protein>
<feature type="domain" description="Survival Motor Neuron Gemin2-binding" evidence="7">
    <location>
        <begin position="42"/>
        <end position="61"/>
    </location>
</feature>
<dbReference type="PANTHER" id="PTHR39267">
    <property type="entry name" value="SURVIVAL MOTOR NEURON-LIKE PROTEIN 1"/>
    <property type="match status" value="1"/>
</dbReference>
<feature type="compositionally biased region" description="Acidic residues" evidence="6">
    <location>
        <begin position="1"/>
        <end position="17"/>
    </location>
</feature>
<dbReference type="CDD" id="cd22852">
    <property type="entry name" value="SMN_C"/>
    <property type="match status" value="1"/>
</dbReference>
<evidence type="ECO:0000256" key="2">
    <source>
        <dbReference type="ARBA" id="ARBA00005371"/>
    </source>
</evidence>
<gene>
    <name evidence="8" type="ORF">HK097_004899</name>
</gene>
<proteinExistence type="inferred from homology"/>
<organism evidence="8 9">
    <name type="scientific">Rhizophlyctis rosea</name>
    <dbReference type="NCBI Taxonomy" id="64517"/>
    <lineage>
        <taxon>Eukaryota</taxon>
        <taxon>Fungi</taxon>
        <taxon>Fungi incertae sedis</taxon>
        <taxon>Chytridiomycota</taxon>
        <taxon>Chytridiomycota incertae sedis</taxon>
        <taxon>Chytridiomycetes</taxon>
        <taxon>Rhizophlyctidales</taxon>
        <taxon>Rhizophlyctidaceae</taxon>
        <taxon>Rhizophlyctis</taxon>
    </lineage>
</organism>
<dbReference type="EMBL" id="JADGJD010000231">
    <property type="protein sequence ID" value="KAJ3053167.1"/>
    <property type="molecule type" value="Genomic_DNA"/>
</dbReference>
<dbReference type="InterPro" id="IPR047313">
    <property type="entry name" value="SMN_C"/>
</dbReference>
<dbReference type="PANTHER" id="PTHR39267:SF1">
    <property type="entry name" value="SURVIVAL MOTOR NEURON PROTEIN"/>
    <property type="match status" value="1"/>
</dbReference>
<evidence type="ECO:0000256" key="5">
    <source>
        <dbReference type="ARBA" id="ARBA00023242"/>
    </source>
</evidence>
<reference evidence="8" key="1">
    <citation type="submission" date="2020-05" db="EMBL/GenBank/DDBJ databases">
        <title>Phylogenomic resolution of chytrid fungi.</title>
        <authorList>
            <person name="Stajich J.E."/>
            <person name="Amses K."/>
            <person name="Simmons R."/>
            <person name="Seto K."/>
            <person name="Myers J."/>
            <person name="Bonds A."/>
            <person name="Quandt C.A."/>
            <person name="Barry K."/>
            <person name="Liu P."/>
            <person name="Grigoriev I."/>
            <person name="Longcore J.E."/>
            <person name="James T.Y."/>
        </authorList>
    </citation>
    <scope>NUCLEOTIDE SEQUENCE</scope>
    <source>
        <strain evidence="8">JEL0318</strain>
    </source>
</reference>
<comment type="subcellular location">
    <subcellularLocation>
        <location evidence="1">Nucleus</location>
    </subcellularLocation>
</comment>
<dbReference type="AlphaFoldDB" id="A0AAD5SDS0"/>
<evidence type="ECO:0000256" key="1">
    <source>
        <dbReference type="ARBA" id="ARBA00004123"/>
    </source>
</evidence>
<dbReference type="CDD" id="cd22851">
    <property type="entry name" value="SMN_N"/>
    <property type="match status" value="1"/>
</dbReference>
<keyword evidence="9" id="KW-1185">Reference proteome</keyword>
<evidence type="ECO:0000313" key="9">
    <source>
        <dbReference type="Proteomes" id="UP001212841"/>
    </source>
</evidence>
<keyword evidence="5" id="KW-0539">Nucleus</keyword>
<dbReference type="InterPro" id="IPR040424">
    <property type="entry name" value="Smn1"/>
</dbReference>
<feature type="region of interest" description="Disordered" evidence="6">
    <location>
        <begin position="1"/>
        <end position="22"/>
    </location>
</feature>
<dbReference type="InterPro" id="IPR049481">
    <property type="entry name" value="SMN_G2-BD"/>
</dbReference>
<dbReference type="GO" id="GO:0008380">
    <property type="term" value="P:RNA splicing"/>
    <property type="evidence" value="ECO:0007669"/>
    <property type="project" value="UniProtKB-KW"/>
</dbReference>
<dbReference type="GO" id="GO:0005634">
    <property type="term" value="C:nucleus"/>
    <property type="evidence" value="ECO:0007669"/>
    <property type="project" value="UniProtKB-SubCell"/>
</dbReference>
<feature type="region of interest" description="Disordered" evidence="6">
    <location>
        <begin position="62"/>
        <end position="126"/>
    </location>
</feature>
<comment type="similarity">
    <text evidence="2">Belongs to the SMN family.</text>
</comment>
<feature type="compositionally biased region" description="Basic and acidic residues" evidence="6">
    <location>
        <begin position="106"/>
        <end position="126"/>
    </location>
</feature>
<keyword evidence="4" id="KW-0508">mRNA splicing</keyword>
<evidence type="ECO:0000313" key="8">
    <source>
        <dbReference type="EMBL" id="KAJ3053167.1"/>
    </source>
</evidence>